<dbReference type="eggNOG" id="ENOG502R1RI">
    <property type="taxonomic scope" value="Eukaryota"/>
</dbReference>
<proteinExistence type="predicted"/>
<gene>
    <name evidence="2" type="ORF">CMQ_54</name>
</gene>
<protein>
    <submittedName>
        <fullName evidence="2">Uncharacterized protein</fullName>
    </submittedName>
</protein>
<dbReference type="Proteomes" id="UP000007796">
    <property type="component" value="Unassembled WGS sequence"/>
</dbReference>
<dbReference type="Pfam" id="PF11374">
    <property type="entry name" value="DUF3176"/>
    <property type="match status" value="1"/>
</dbReference>
<sequence length="388" mass="42181">MHSIASFDCAEISGDDNQRRSKPSGRFWTSNASCGWSFEFFCMAASFLCTGAISVILFQMNHRSAQSWTFHFTINSVIAALSTLLKITVTAVLASCLSQMKWLHFKTSARQLRDLDLYDAASRGSTWGAAVVLWYSLCKWSSFTAAAAAFTTILVLPKSIAVQQLVGTDLRSVTVEGQNASFPVCLDYNGGTISDAAHGSDFYPQASTADVKMQGAIYNGIFNISTTPIYTCPSTCVWDTDIYHTLGFHANCTDVTKSMVVSPYPSSAWITAYSVMTPNNISMSANFSTTANQAVINVKAIDLTGEFSSTMPAEFIRIGILKSPVTNEANNVIDQHFLEGVALWKDSTVAVLYHGVVSNTGSPDIIRTDIESTENLNTLAKQSKARLD</sequence>
<dbReference type="STRING" id="655863.F0XQL3"/>
<evidence type="ECO:0000256" key="1">
    <source>
        <dbReference type="SAM" id="Phobius"/>
    </source>
</evidence>
<reference evidence="2 3" key="1">
    <citation type="journal article" date="2011" name="Proc. Natl. Acad. Sci. U.S.A.">
        <title>Genome and transcriptome analyses of the mountain pine beetle-fungal symbiont Grosmannia clavigera, a lodgepole pine pathogen.</title>
        <authorList>
            <person name="DiGuistini S."/>
            <person name="Wang Y."/>
            <person name="Liao N.Y."/>
            <person name="Taylor G."/>
            <person name="Tanguay P."/>
            <person name="Feau N."/>
            <person name="Henrissat B."/>
            <person name="Chan S.K."/>
            <person name="Hesse-Orce U."/>
            <person name="Alamouti S.M."/>
            <person name="Tsui C.K.M."/>
            <person name="Docking R.T."/>
            <person name="Levasseur A."/>
            <person name="Haridas S."/>
            <person name="Robertson G."/>
            <person name="Birol I."/>
            <person name="Holt R.A."/>
            <person name="Marra M.A."/>
            <person name="Hamelin R.C."/>
            <person name="Hirst M."/>
            <person name="Jones S.J.M."/>
            <person name="Bohlmann J."/>
            <person name="Breuil C."/>
        </authorList>
    </citation>
    <scope>NUCLEOTIDE SEQUENCE [LARGE SCALE GENOMIC DNA]</scope>
    <source>
        <strain evidence="3">kw1407 / UAMH 11150</strain>
    </source>
</reference>
<dbReference type="EMBL" id="GL629807">
    <property type="protein sequence ID" value="EFW99736.1"/>
    <property type="molecule type" value="Genomic_DNA"/>
</dbReference>
<dbReference type="InParanoid" id="F0XQL3"/>
<feature type="transmembrane region" description="Helical" evidence="1">
    <location>
        <begin position="70"/>
        <end position="94"/>
    </location>
</feature>
<keyword evidence="1" id="KW-1133">Transmembrane helix</keyword>
<accession>F0XQL3</accession>
<dbReference type="AlphaFoldDB" id="F0XQL3"/>
<dbReference type="PANTHER" id="PTHR35394:SF5">
    <property type="entry name" value="DUF3176 DOMAIN-CONTAINING PROTEIN"/>
    <property type="match status" value="1"/>
</dbReference>
<dbReference type="HOGENOM" id="CLU_711844_0_0_1"/>
<organism evidence="3">
    <name type="scientific">Grosmannia clavigera (strain kw1407 / UAMH 11150)</name>
    <name type="common">Blue stain fungus</name>
    <name type="synonym">Graphiocladiella clavigera</name>
    <dbReference type="NCBI Taxonomy" id="655863"/>
    <lineage>
        <taxon>Eukaryota</taxon>
        <taxon>Fungi</taxon>
        <taxon>Dikarya</taxon>
        <taxon>Ascomycota</taxon>
        <taxon>Pezizomycotina</taxon>
        <taxon>Sordariomycetes</taxon>
        <taxon>Sordariomycetidae</taxon>
        <taxon>Ophiostomatales</taxon>
        <taxon>Ophiostomataceae</taxon>
        <taxon>Leptographium</taxon>
    </lineage>
</organism>
<evidence type="ECO:0000313" key="3">
    <source>
        <dbReference type="Proteomes" id="UP000007796"/>
    </source>
</evidence>
<feature type="transmembrane region" description="Helical" evidence="1">
    <location>
        <begin position="36"/>
        <end position="58"/>
    </location>
</feature>
<dbReference type="PANTHER" id="PTHR35394">
    <property type="entry name" value="DUF3176 DOMAIN-CONTAINING PROTEIN"/>
    <property type="match status" value="1"/>
</dbReference>
<evidence type="ECO:0000313" key="2">
    <source>
        <dbReference type="EMBL" id="EFW99736.1"/>
    </source>
</evidence>
<dbReference type="InterPro" id="IPR021514">
    <property type="entry name" value="DUF3176"/>
</dbReference>
<dbReference type="OrthoDB" id="5376804at2759"/>
<name>F0XQL3_GROCL</name>
<keyword evidence="1" id="KW-0472">Membrane</keyword>
<dbReference type="RefSeq" id="XP_014169468.1">
    <property type="nucleotide sequence ID" value="XM_014313993.1"/>
</dbReference>
<keyword evidence="3" id="KW-1185">Reference proteome</keyword>
<dbReference type="GeneID" id="25978717"/>
<keyword evidence="1" id="KW-0812">Transmembrane</keyword>